<organism evidence="2 3">
    <name type="scientific">Caedimonas varicaedens</name>
    <dbReference type="NCBI Taxonomy" id="1629334"/>
    <lineage>
        <taxon>Bacteria</taxon>
        <taxon>Pseudomonadati</taxon>
        <taxon>Pseudomonadota</taxon>
        <taxon>Alphaproteobacteria</taxon>
        <taxon>Holosporales</taxon>
        <taxon>Caedimonadaceae</taxon>
        <taxon>Caedimonas</taxon>
    </lineage>
</organism>
<comment type="caution">
    <text evidence="2">The sequence shown here is derived from an EMBL/GenBank/DDBJ whole genome shotgun (WGS) entry which is preliminary data.</text>
</comment>
<protein>
    <submittedName>
        <fullName evidence="2">Uncharacterized protein</fullName>
    </submittedName>
</protein>
<dbReference type="Proteomes" id="UP000036771">
    <property type="component" value="Unassembled WGS sequence"/>
</dbReference>
<feature type="coiled-coil region" evidence="1">
    <location>
        <begin position="16"/>
        <end position="78"/>
    </location>
</feature>
<gene>
    <name evidence="2" type="ORF">Cva_00280</name>
</gene>
<dbReference type="AlphaFoldDB" id="A0A0K8MCN0"/>
<accession>A0A0K8MCN0</accession>
<sequence>MTTLLAGCDGTANKLSTEEQKELIQLREEKKAWQSEKMQMEETLELNKKGKDTSLEALTKLQAELSICQEKLKTIQDDKTLTNSKK</sequence>
<evidence type="ECO:0000256" key="1">
    <source>
        <dbReference type="SAM" id="Coils"/>
    </source>
</evidence>
<name>A0A0K8MCN0_9PROT</name>
<reference evidence="2 3" key="1">
    <citation type="submission" date="2015-03" db="EMBL/GenBank/DDBJ databases">
        <title>Caedibacter varicaedens, whole genome shotgun sequence.</title>
        <authorList>
            <person name="Suzuki H."/>
            <person name="Dapper A.L."/>
            <person name="Gibson A.K."/>
            <person name="Jackson C."/>
            <person name="Lee H."/>
            <person name="Pejaver V.R."/>
            <person name="Doak T."/>
            <person name="Lynch M."/>
        </authorList>
    </citation>
    <scope>NUCLEOTIDE SEQUENCE [LARGE SCALE GENOMIC DNA]</scope>
</reference>
<proteinExistence type="predicted"/>
<keyword evidence="3" id="KW-1185">Reference proteome</keyword>
<evidence type="ECO:0000313" key="3">
    <source>
        <dbReference type="Proteomes" id="UP000036771"/>
    </source>
</evidence>
<dbReference type="EMBL" id="BBVC01000013">
    <property type="protein sequence ID" value="GAO97644.1"/>
    <property type="molecule type" value="Genomic_DNA"/>
</dbReference>
<evidence type="ECO:0000313" key="2">
    <source>
        <dbReference type="EMBL" id="GAO97644.1"/>
    </source>
</evidence>
<keyword evidence="1" id="KW-0175">Coiled coil</keyword>
<dbReference type="STRING" id="1629334.Cva_00280"/>